<comment type="similarity">
    <text evidence="7">Belongs to the bacterial reverse transcriptase family.</text>
</comment>
<evidence type="ECO:0000313" key="9">
    <source>
        <dbReference type="EMBL" id="MBN8123518.1"/>
    </source>
</evidence>
<feature type="domain" description="Reverse transcriptase" evidence="8">
    <location>
        <begin position="1"/>
        <end position="245"/>
    </location>
</feature>
<evidence type="ECO:0000256" key="2">
    <source>
        <dbReference type="ARBA" id="ARBA00022695"/>
    </source>
</evidence>
<organism evidence="9 10">
    <name type="scientific">Vibrio vulnificus</name>
    <dbReference type="NCBI Taxonomy" id="672"/>
    <lineage>
        <taxon>Bacteria</taxon>
        <taxon>Pseudomonadati</taxon>
        <taxon>Pseudomonadota</taxon>
        <taxon>Gammaproteobacteria</taxon>
        <taxon>Vibrionales</taxon>
        <taxon>Vibrionaceae</taxon>
        <taxon>Vibrio</taxon>
    </lineage>
</organism>
<dbReference type="InterPro" id="IPR000123">
    <property type="entry name" value="Reverse_transcriptase_msDNA"/>
</dbReference>
<proteinExistence type="inferred from homology"/>
<dbReference type="Pfam" id="PF00078">
    <property type="entry name" value="RVT_1"/>
    <property type="match status" value="1"/>
</dbReference>
<keyword evidence="5 9" id="KW-0695">RNA-directed DNA polymerase</keyword>
<gene>
    <name evidence="9" type="ORF">J0J18_17380</name>
</gene>
<dbReference type="GO" id="GO:0003964">
    <property type="term" value="F:RNA-directed DNA polymerase activity"/>
    <property type="evidence" value="ECO:0007669"/>
    <property type="project" value="UniProtKB-KW"/>
</dbReference>
<dbReference type="CDD" id="cd03487">
    <property type="entry name" value="RT_Bac_retron_II"/>
    <property type="match status" value="1"/>
</dbReference>
<comment type="caution">
    <text evidence="9">The sequence shown here is derived from an EMBL/GenBank/DDBJ whole genome shotgun (WGS) entry which is preliminary data.</text>
</comment>
<keyword evidence="6" id="KW-0051">Antiviral defense</keyword>
<sequence>MTLTPTYNLRAIGSVEALSRMLQLPVPRIRYLAQNASDFYRVARIKTKANGDKRITYDAYRSLKDLHKTLKVRLFQNVSYPDYIQGAISGRSYIGNVKKHTKSTIIICEDITNFFPTIRESDVEKMFMRLFHFPKEVASILTGLVTLNGTVPQGGVCSSYVANLVMWERESALVSLLQAKNLTYTRYVDDITVSSKDYIEKVEISNVIASIYGMLKHFGVKPNKAKHEVLSNGMHQKVHRVGVNGKRPSFGKEEKKRVRSAVYNLQALFKDNTCSYDEYLKAFNSASALVAKLKQLNEDQGQKYRESLNLLKPSAKRVELSN</sequence>
<evidence type="ECO:0000256" key="3">
    <source>
        <dbReference type="ARBA" id="ARBA00022723"/>
    </source>
</evidence>
<keyword evidence="4" id="KW-0460">Magnesium</keyword>
<dbReference type="EMBL" id="JAFKOQ010000014">
    <property type="protein sequence ID" value="MBN8123518.1"/>
    <property type="molecule type" value="Genomic_DNA"/>
</dbReference>
<dbReference type="SUPFAM" id="SSF56672">
    <property type="entry name" value="DNA/RNA polymerases"/>
    <property type="match status" value="1"/>
</dbReference>
<dbReference type="InterPro" id="IPR043502">
    <property type="entry name" value="DNA/RNA_pol_sf"/>
</dbReference>
<reference evidence="9" key="1">
    <citation type="submission" date="2021-03" db="EMBL/GenBank/DDBJ databases">
        <title>Study of the foodborne Vibrio vulnificus isolates from China.</title>
        <authorList>
            <person name="Zheng Z."/>
            <person name="Ye L."/>
        </authorList>
    </citation>
    <scope>NUCLEOTIDE SEQUENCE</scope>
    <source>
        <strain evidence="9">Vv1582</strain>
    </source>
</reference>
<dbReference type="GO" id="GO:0046872">
    <property type="term" value="F:metal ion binding"/>
    <property type="evidence" value="ECO:0007669"/>
    <property type="project" value="UniProtKB-KW"/>
</dbReference>
<accession>A0AAW4HHB4</accession>
<evidence type="ECO:0000256" key="7">
    <source>
        <dbReference type="ARBA" id="ARBA00034120"/>
    </source>
</evidence>
<keyword evidence="3" id="KW-0479">Metal-binding</keyword>
<dbReference type="Proteomes" id="UP000664056">
    <property type="component" value="Unassembled WGS sequence"/>
</dbReference>
<evidence type="ECO:0000256" key="4">
    <source>
        <dbReference type="ARBA" id="ARBA00022842"/>
    </source>
</evidence>
<keyword evidence="1" id="KW-0808">Transferase</keyword>
<evidence type="ECO:0000256" key="5">
    <source>
        <dbReference type="ARBA" id="ARBA00022918"/>
    </source>
</evidence>
<dbReference type="PRINTS" id="PR00866">
    <property type="entry name" value="RNADNAPOLMS"/>
</dbReference>
<evidence type="ECO:0000313" key="10">
    <source>
        <dbReference type="Proteomes" id="UP000664056"/>
    </source>
</evidence>
<dbReference type="GO" id="GO:0003723">
    <property type="term" value="F:RNA binding"/>
    <property type="evidence" value="ECO:0007669"/>
    <property type="project" value="InterPro"/>
</dbReference>
<protein>
    <submittedName>
        <fullName evidence="9">RNA-directed DNA polymerase</fullName>
    </submittedName>
</protein>
<evidence type="ECO:0000256" key="6">
    <source>
        <dbReference type="ARBA" id="ARBA00023118"/>
    </source>
</evidence>
<evidence type="ECO:0000259" key="8">
    <source>
        <dbReference type="PROSITE" id="PS50878"/>
    </source>
</evidence>
<dbReference type="PROSITE" id="PS50878">
    <property type="entry name" value="RT_POL"/>
    <property type="match status" value="1"/>
</dbReference>
<dbReference type="InterPro" id="IPR000477">
    <property type="entry name" value="RT_dom"/>
</dbReference>
<keyword evidence="2" id="KW-0548">Nucleotidyltransferase</keyword>
<dbReference type="GO" id="GO:0051607">
    <property type="term" value="P:defense response to virus"/>
    <property type="evidence" value="ECO:0007669"/>
    <property type="project" value="UniProtKB-KW"/>
</dbReference>
<name>A0AAW4HHB4_VIBVL</name>
<evidence type="ECO:0000256" key="1">
    <source>
        <dbReference type="ARBA" id="ARBA00022679"/>
    </source>
</evidence>
<dbReference type="AlphaFoldDB" id="A0AAW4HHB4"/>